<evidence type="ECO:0000313" key="1">
    <source>
        <dbReference type="EMBL" id="PRY82796.1"/>
    </source>
</evidence>
<reference evidence="1 2" key="1">
    <citation type="submission" date="2018-03" db="EMBL/GenBank/DDBJ databases">
        <title>Genomic Encyclopedia of Archaeal and Bacterial Type Strains, Phase II (KMG-II): from individual species to whole genera.</title>
        <authorList>
            <person name="Goeker M."/>
        </authorList>
    </citation>
    <scope>NUCLEOTIDE SEQUENCE [LARGE SCALE GENOMIC DNA]</scope>
    <source>
        <strain evidence="1 2">DSM 13175</strain>
    </source>
</reference>
<protein>
    <recommendedName>
        <fullName evidence="3">Nudix hydrolase domain-containing protein</fullName>
    </recommendedName>
</protein>
<gene>
    <name evidence="1" type="ORF">CLV38_1084</name>
</gene>
<dbReference type="Proteomes" id="UP000238205">
    <property type="component" value="Unassembled WGS sequence"/>
</dbReference>
<organism evidence="1 2">
    <name type="scientific">Alkalibacterium olivapovliticus</name>
    <dbReference type="NCBI Taxonomy" id="99907"/>
    <lineage>
        <taxon>Bacteria</taxon>
        <taxon>Bacillati</taxon>
        <taxon>Bacillota</taxon>
        <taxon>Bacilli</taxon>
        <taxon>Lactobacillales</taxon>
        <taxon>Carnobacteriaceae</taxon>
        <taxon>Alkalibacterium</taxon>
    </lineage>
</organism>
<dbReference type="AlphaFoldDB" id="A0A2T0W803"/>
<dbReference type="RefSeq" id="WP_245920547.1">
    <property type="nucleotide sequence ID" value="NZ_PVTO01000008.1"/>
</dbReference>
<name>A0A2T0W803_9LACT</name>
<sequence>MNLMKENHYVACTILVKGKDGRYVFLVRKEEEGFAFLATTVKPKQTGLASVINRLKEVCNLDIEKLELNELTNAIVDDNRIPLFVFIYEDINLVDPDQLLAESYDLSWEHSDNVIATLEQWKISGVPQFLLI</sequence>
<accession>A0A2T0W803</accession>
<dbReference type="EMBL" id="PVTO01000008">
    <property type="protein sequence ID" value="PRY82796.1"/>
    <property type="molecule type" value="Genomic_DNA"/>
</dbReference>
<keyword evidence="2" id="KW-1185">Reference proteome</keyword>
<evidence type="ECO:0008006" key="3">
    <source>
        <dbReference type="Google" id="ProtNLM"/>
    </source>
</evidence>
<comment type="caution">
    <text evidence="1">The sequence shown here is derived from an EMBL/GenBank/DDBJ whole genome shotgun (WGS) entry which is preliminary data.</text>
</comment>
<evidence type="ECO:0000313" key="2">
    <source>
        <dbReference type="Proteomes" id="UP000238205"/>
    </source>
</evidence>
<proteinExistence type="predicted"/>